<organism evidence="1 2">
    <name type="scientific">Coemansia helicoidea</name>
    <dbReference type="NCBI Taxonomy" id="1286919"/>
    <lineage>
        <taxon>Eukaryota</taxon>
        <taxon>Fungi</taxon>
        <taxon>Fungi incertae sedis</taxon>
        <taxon>Zoopagomycota</taxon>
        <taxon>Kickxellomycotina</taxon>
        <taxon>Kickxellomycetes</taxon>
        <taxon>Kickxellales</taxon>
        <taxon>Kickxellaceae</taxon>
        <taxon>Coemansia</taxon>
    </lineage>
</organism>
<sequence length="235" mass="25088">MAQGTVHDAFAAAFEAATAKLAGDREGTQGPVSLLATLARYVLPDLNNPVHIALFGLVAFFAVRSVASAVGRGRAERFAMAGVQRRRVVAKRDFTPHELAENDGHDEETPLYIGIKGTVYDVSSSRAFYGPGGPYANFAGRDASRGLALASFEKGILTELDDPIDDLADLTKADQAALDEWAEFFAGKYTAVGSLVGPTAPWKDKTKEAAEEPSEEPSEELSEKPADAAEDKKNQ</sequence>
<reference evidence="1" key="1">
    <citation type="submission" date="2022-07" db="EMBL/GenBank/DDBJ databases">
        <title>Phylogenomic reconstructions and comparative analyses of Kickxellomycotina fungi.</title>
        <authorList>
            <person name="Reynolds N.K."/>
            <person name="Stajich J.E."/>
            <person name="Barry K."/>
            <person name="Grigoriev I.V."/>
            <person name="Crous P."/>
            <person name="Smith M.E."/>
        </authorList>
    </citation>
    <scope>NUCLEOTIDE SEQUENCE</scope>
    <source>
        <strain evidence="1">BCRC 34780</strain>
    </source>
</reference>
<accession>A0ACC1L429</accession>
<keyword evidence="2" id="KW-1185">Reference proteome</keyword>
<dbReference type="Proteomes" id="UP001140087">
    <property type="component" value="Unassembled WGS sequence"/>
</dbReference>
<evidence type="ECO:0000313" key="1">
    <source>
        <dbReference type="EMBL" id="KAJ2800209.1"/>
    </source>
</evidence>
<comment type="caution">
    <text evidence="1">The sequence shown here is derived from an EMBL/GenBank/DDBJ whole genome shotgun (WGS) entry which is preliminary data.</text>
</comment>
<dbReference type="EMBL" id="JANBUN010000995">
    <property type="protein sequence ID" value="KAJ2800209.1"/>
    <property type="molecule type" value="Genomic_DNA"/>
</dbReference>
<gene>
    <name evidence="1" type="primary">DAP1</name>
    <name evidence="1" type="ORF">H4R21_003269</name>
</gene>
<name>A0ACC1L429_9FUNG</name>
<proteinExistence type="predicted"/>
<protein>
    <submittedName>
        <fullName evidence="1">Dihydrodipicolinate synthase</fullName>
    </submittedName>
</protein>
<evidence type="ECO:0000313" key="2">
    <source>
        <dbReference type="Proteomes" id="UP001140087"/>
    </source>
</evidence>